<accession>A0ABP1CW56</accession>
<dbReference type="Proteomes" id="UP001497453">
    <property type="component" value="Chromosome 2"/>
</dbReference>
<protein>
    <recommendedName>
        <fullName evidence="4">WW domain-containing protein</fullName>
    </recommendedName>
</protein>
<keyword evidence="1" id="KW-0472">Membrane</keyword>
<dbReference type="EMBL" id="OZ037945">
    <property type="protein sequence ID" value="CAL1699911.1"/>
    <property type="molecule type" value="Genomic_DNA"/>
</dbReference>
<evidence type="ECO:0000256" key="1">
    <source>
        <dbReference type="SAM" id="Phobius"/>
    </source>
</evidence>
<name>A0ABP1CW56_9APHY</name>
<keyword evidence="1" id="KW-0812">Transmembrane</keyword>
<feature type="transmembrane region" description="Helical" evidence="1">
    <location>
        <begin position="364"/>
        <end position="384"/>
    </location>
</feature>
<reference evidence="3" key="1">
    <citation type="submission" date="2024-04" db="EMBL/GenBank/DDBJ databases">
        <authorList>
            <person name="Shaw F."/>
            <person name="Minotto A."/>
        </authorList>
    </citation>
    <scope>NUCLEOTIDE SEQUENCE [LARGE SCALE GENOMIC DNA]</scope>
</reference>
<feature type="transmembrane region" description="Helical" evidence="1">
    <location>
        <begin position="421"/>
        <end position="449"/>
    </location>
</feature>
<feature type="transmembrane region" description="Helical" evidence="1">
    <location>
        <begin position="461"/>
        <end position="484"/>
    </location>
</feature>
<gene>
    <name evidence="2" type="ORF">GFSPODELE1_LOCUS2907</name>
</gene>
<evidence type="ECO:0000313" key="3">
    <source>
        <dbReference type="Proteomes" id="UP001497453"/>
    </source>
</evidence>
<organism evidence="2 3">
    <name type="scientific">Somion occarium</name>
    <dbReference type="NCBI Taxonomy" id="3059160"/>
    <lineage>
        <taxon>Eukaryota</taxon>
        <taxon>Fungi</taxon>
        <taxon>Dikarya</taxon>
        <taxon>Basidiomycota</taxon>
        <taxon>Agaricomycotina</taxon>
        <taxon>Agaricomycetes</taxon>
        <taxon>Polyporales</taxon>
        <taxon>Cerrenaceae</taxon>
        <taxon>Somion</taxon>
    </lineage>
</organism>
<evidence type="ECO:0000313" key="2">
    <source>
        <dbReference type="EMBL" id="CAL1699911.1"/>
    </source>
</evidence>
<proteinExistence type="predicted"/>
<evidence type="ECO:0008006" key="4">
    <source>
        <dbReference type="Google" id="ProtNLM"/>
    </source>
</evidence>
<keyword evidence="1" id="KW-1133">Transmembrane helix</keyword>
<sequence>MPFVVGNLSDNPWYNLAEKTAANPTLDPIFTKPVTPRAFSCFWNDPIVEYVEAGIGLRATKLPDGWKKYVHFHGSIYFYNPDLRLLTTGDITKETIREEIESVRDDMVALDSEDGYWNSLGLSNADVVSLYFNEEEPISGEWVIFNKGEQIDTGEKCAERMVLSATFWRRVEEFPMHLDYIIPFGPAAFKSALACAANEAILDETPTLFPFTDAQIERLMEMYECLHHAARTNSSAIPVFNWFLGRTLDTIEGRRQVHARLHPSNPAYPGFDLKIPAPVCKRTWQFNVIEACLTCILFGSQGRYWKQLQQVRPSDRAENMTMFRAMLSEFLAEWADSNLLATVLVGSNVAFIAIPDITNVQRTASLASAMFALLSIGSGLYHTWHHRIKINTDLDDAYKYLNHARNISMFHIKPKEDVSDLLIIAAFLSVPTAALSWGILFFAIALFAFCIQNTEWKGRVLILVILVIILAVLSLVGAVSWRIWVKPMRFGRRLGRRIWRRVVGMIEALRALLDHHKADLETGNA</sequence>
<keyword evidence="3" id="KW-1185">Reference proteome</keyword>